<dbReference type="RefSeq" id="WP_377521790.1">
    <property type="nucleotide sequence ID" value="NZ_JBHSBT010000008.1"/>
</dbReference>
<sequence>MGSVVVPSLVAEWGVRTPGAVAVSAGDEVLSYGDLVERADRLARSLVERGVRRGEVVGVCAGRGVDLVVALLGVMRAGAAYLPLDP</sequence>
<evidence type="ECO:0000313" key="3">
    <source>
        <dbReference type="Proteomes" id="UP001595788"/>
    </source>
</evidence>
<evidence type="ECO:0000313" key="2">
    <source>
        <dbReference type="EMBL" id="MFC4145820.1"/>
    </source>
</evidence>
<dbReference type="EMBL" id="JBHSBT010000008">
    <property type="protein sequence ID" value="MFC4145820.1"/>
    <property type="molecule type" value="Genomic_DNA"/>
</dbReference>
<proteinExistence type="predicted"/>
<dbReference type="Pfam" id="PF00501">
    <property type="entry name" value="AMP-binding"/>
    <property type="match status" value="1"/>
</dbReference>
<keyword evidence="3" id="KW-1185">Reference proteome</keyword>
<organism evidence="2 3">
    <name type="scientific">Micromonospora mangrovi</name>
    <dbReference type="NCBI Taxonomy" id="1182597"/>
    <lineage>
        <taxon>Bacteria</taxon>
        <taxon>Bacillati</taxon>
        <taxon>Actinomycetota</taxon>
        <taxon>Actinomycetes</taxon>
        <taxon>Micromonosporales</taxon>
        <taxon>Micromonosporaceae</taxon>
        <taxon>Micromonospora</taxon>
    </lineage>
</organism>
<protein>
    <submittedName>
        <fullName evidence="2">AMP-binding protein</fullName>
    </submittedName>
</protein>
<dbReference type="InterPro" id="IPR000873">
    <property type="entry name" value="AMP-dep_synth/lig_dom"/>
</dbReference>
<dbReference type="PANTHER" id="PTHR45527:SF1">
    <property type="entry name" value="FATTY ACID SYNTHASE"/>
    <property type="match status" value="1"/>
</dbReference>
<dbReference type="SUPFAM" id="SSF56801">
    <property type="entry name" value="Acetyl-CoA synthetase-like"/>
    <property type="match status" value="1"/>
</dbReference>
<feature type="non-terminal residue" evidence="2">
    <location>
        <position position="86"/>
    </location>
</feature>
<reference evidence="3" key="1">
    <citation type="journal article" date="2019" name="Int. J. Syst. Evol. Microbiol.">
        <title>The Global Catalogue of Microorganisms (GCM) 10K type strain sequencing project: providing services to taxonomists for standard genome sequencing and annotation.</title>
        <authorList>
            <consortium name="The Broad Institute Genomics Platform"/>
            <consortium name="The Broad Institute Genome Sequencing Center for Infectious Disease"/>
            <person name="Wu L."/>
            <person name="Ma J."/>
        </authorList>
    </citation>
    <scope>NUCLEOTIDE SEQUENCE [LARGE SCALE GENOMIC DNA]</scope>
    <source>
        <strain evidence="3">2803GPT1-18</strain>
    </source>
</reference>
<feature type="domain" description="AMP-dependent synthetase/ligase" evidence="1">
    <location>
        <begin position="12"/>
        <end position="86"/>
    </location>
</feature>
<dbReference type="Gene3D" id="3.40.50.980">
    <property type="match status" value="2"/>
</dbReference>
<gene>
    <name evidence="2" type="ORF">ACFO0M_06100</name>
</gene>
<comment type="caution">
    <text evidence="2">The sequence shown here is derived from an EMBL/GenBank/DDBJ whole genome shotgun (WGS) entry which is preliminary data.</text>
</comment>
<name>A0ABV8M693_9ACTN</name>
<dbReference type="PANTHER" id="PTHR45527">
    <property type="entry name" value="NONRIBOSOMAL PEPTIDE SYNTHETASE"/>
    <property type="match status" value="1"/>
</dbReference>
<accession>A0ABV8M693</accession>
<dbReference type="Proteomes" id="UP001595788">
    <property type="component" value="Unassembled WGS sequence"/>
</dbReference>
<evidence type="ECO:0000259" key="1">
    <source>
        <dbReference type="Pfam" id="PF00501"/>
    </source>
</evidence>